<organism evidence="2 3">
    <name type="scientific">Deinococcus roseus</name>
    <dbReference type="NCBI Taxonomy" id="392414"/>
    <lineage>
        <taxon>Bacteria</taxon>
        <taxon>Thermotogati</taxon>
        <taxon>Deinococcota</taxon>
        <taxon>Deinococci</taxon>
        <taxon>Deinococcales</taxon>
        <taxon>Deinococcaceae</taxon>
        <taxon>Deinococcus</taxon>
    </lineage>
</organism>
<gene>
    <name evidence="2" type="ORF">GCM10008938_39820</name>
</gene>
<dbReference type="RefSeq" id="WP_189005789.1">
    <property type="nucleotide sequence ID" value="NZ_BMOD01000021.1"/>
</dbReference>
<evidence type="ECO:0000256" key="1">
    <source>
        <dbReference type="SAM" id="Phobius"/>
    </source>
</evidence>
<name>A0ABQ2D916_9DEIO</name>
<keyword evidence="1" id="KW-1133">Transmembrane helix</keyword>
<keyword evidence="3" id="KW-1185">Reference proteome</keyword>
<keyword evidence="1" id="KW-0812">Transmembrane</keyword>
<accession>A0ABQ2D916</accession>
<keyword evidence="1" id="KW-0472">Membrane</keyword>
<sequence>MAEVKRHGDLDIDTDSKHSELQWKIQHVGWWAMFLLILLGLLGLLGPGFLSHRNVQGTGLKVQYEHFLHLDTPTLLEAELQQDAEHPVLTLAQDYLKAFEIQSIQPEPEKMTIQDGKYRVAFHALSRGATIQMKLIPQQTGRVEGDLALEPDPAVEIRHFVYP</sequence>
<protein>
    <submittedName>
        <fullName evidence="2">Uncharacterized protein</fullName>
    </submittedName>
</protein>
<comment type="caution">
    <text evidence="2">The sequence shown here is derived from an EMBL/GenBank/DDBJ whole genome shotgun (WGS) entry which is preliminary data.</text>
</comment>
<proteinExistence type="predicted"/>
<evidence type="ECO:0000313" key="3">
    <source>
        <dbReference type="Proteomes" id="UP000632222"/>
    </source>
</evidence>
<evidence type="ECO:0000313" key="2">
    <source>
        <dbReference type="EMBL" id="GGJ49892.1"/>
    </source>
</evidence>
<dbReference type="Proteomes" id="UP000632222">
    <property type="component" value="Unassembled WGS sequence"/>
</dbReference>
<dbReference type="EMBL" id="BMOD01000021">
    <property type="protein sequence ID" value="GGJ49892.1"/>
    <property type="molecule type" value="Genomic_DNA"/>
</dbReference>
<reference evidence="3" key="1">
    <citation type="journal article" date="2019" name="Int. J. Syst. Evol. Microbiol.">
        <title>The Global Catalogue of Microorganisms (GCM) 10K type strain sequencing project: providing services to taxonomists for standard genome sequencing and annotation.</title>
        <authorList>
            <consortium name="The Broad Institute Genomics Platform"/>
            <consortium name="The Broad Institute Genome Sequencing Center for Infectious Disease"/>
            <person name="Wu L."/>
            <person name="Ma J."/>
        </authorList>
    </citation>
    <scope>NUCLEOTIDE SEQUENCE [LARGE SCALE GENOMIC DNA]</scope>
    <source>
        <strain evidence="3">JCM 14370</strain>
    </source>
</reference>
<feature type="transmembrane region" description="Helical" evidence="1">
    <location>
        <begin position="28"/>
        <end position="50"/>
    </location>
</feature>